<dbReference type="AlphaFoldDB" id="X1C980"/>
<name>X1C980_9ZZZZ</name>
<proteinExistence type="predicted"/>
<feature type="non-terminal residue" evidence="1">
    <location>
        <position position="1"/>
    </location>
</feature>
<accession>X1C980</accession>
<sequence>YGVFFSAANGKIYDDDDTVDLRYVYNTGTTEGLATVYILYTEME</sequence>
<comment type="caution">
    <text evidence="1">The sequence shown here is derived from an EMBL/GenBank/DDBJ whole genome shotgun (WGS) entry which is preliminary data.</text>
</comment>
<dbReference type="EMBL" id="BART01023091">
    <property type="protein sequence ID" value="GAH03947.1"/>
    <property type="molecule type" value="Genomic_DNA"/>
</dbReference>
<protein>
    <submittedName>
        <fullName evidence="1">Uncharacterized protein</fullName>
    </submittedName>
</protein>
<organism evidence="1">
    <name type="scientific">marine sediment metagenome</name>
    <dbReference type="NCBI Taxonomy" id="412755"/>
    <lineage>
        <taxon>unclassified sequences</taxon>
        <taxon>metagenomes</taxon>
        <taxon>ecological metagenomes</taxon>
    </lineage>
</organism>
<reference evidence="1" key="1">
    <citation type="journal article" date="2014" name="Front. Microbiol.">
        <title>High frequency of phylogenetically diverse reductive dehalogenase-homologous genes in deep subseafloor sedimentary metagenomes.</title>
        <authorList>
            <person name="Kawai M."/>
            <person name="Futagami T."/>
            <person name="Toyoda A."/>
            <person name="Takaki Y."/>
            <person name="Nishi S."/>
            <person name="Hori S."/>
            <person name="Arai W."/>
            <person name="Tsubouchi T."/>
            <person name="Morono Y."/>
            <person name="Uchiyama I."/>
            <person name="Ito T."/>
            <person name="Fujiyama A."/>
            <person name="Inagaki F."/>
            <person name="Takami H."/>
        </authorList>
    </citation>
    <scope>NUCLEOTIDE SEQUENCE</scope>
    <source>
        <strain evidence="1">Expedition CK06-06</strain>
    </source>
</reference>
<gene>
    <name evidence="1" type="ORF">S01H4_42106</name>
</gene>
<evidence type="ECO:0000313" key="1">
    <source>
        <dbReference type="EMBL" id="GAH03947.1"/>
    </source>
</evidence>